<dbReference type="SUPFAM" id="SSF53335">
    <property type="entry name" value="S-adenosyl-L-methionine-dependent methyltransferases"/>
    <property type="match status" value="1"/>
</dbReference>
<dbReference type="Pfam" id="PF02390">
    <property type="entry name" value="Methyltransf_4"/>
    <property type="match status" value="1"/>
</dbReference>
<dbReference type="UniPathway" id="UPA00989"/>
<accession>A0A1C3EL16</accession>
<evidence type="ECO:0000313" key="9">
    <source>
        <dbReference type="Proteomes" id="UP000094828"/>
    </source>
</evidence>
<comment type="similarity">
    <text evidence="7">Belongs to the class I-like SAM-binding methyltransferase superfamily. TrmB family.</text>
</comment>
<keyword evidence="3 7" id="KW-0489">Methyltransferase</keyword>
<evidence type="ECO:0000256" key="5">
    <source>
        <dbReference type="ARBA" id="ARBA00022691"/>
    </source>
</evidence>
<feature type="binding site" evidence="7">
    <location>
        <position position="133"/>
    </location>
    <ligand>
        <name>substrate</name>
    </ligand>
</feature>
<dbReference type="HAMAP" id="MF_01057">
    <property type="entry name" value="tRNA_methyltr_TrmB"/>
    <property type="match status" value="1"/>
</dbReference>
<organism evidence="8 9">
    <name type="scientific">Planctopirus hydrillae</name>
    <dbReference type="NCBI Taxonomy" id="1841610"/>
    <lineage>
        <taxon>Bacteria</taxon>
        <taxon>Pseudomonadati</taxon>
        <taxon>Planctomycetota</taxon>
        <taxon>Planctomycetia</taxon>
        <taxon>Planctomycetales</taxon>
        <taxon>Planctomycetaceae</taxon>
        <taxon>Planctopirus</taxon>
    </lineage>
</organism>
<evidence type="ECO:0000256" key="3">
    <source>
        <dbReference type="ARBA" id="ARBA00022603"/>
    </source>
</evidence>
<reference evidence="8 9" key="1">
    <citation type="submission" date="2016-05" db="EMBL/GenBank/DDBJ databases">
        <title>Genomic and physiological characterization of Planctopirus sp. isolated from fresh water lake.</title>
        <authorList>
            <person name="Subhash Y."/>
            <person name="Ramana C."/>
        </authorList>
    </citation>
    <scope>NUCLEOTIDE SEQUENCE [LARGE SCALE GENOMIC DNA]</scope>
    <source>
        <strain evidence="8 9">JC280</strain>
    </source>
</reference>
<comment type="function">
    <text evidence="2 7">Catalyzes the formation of N(7)-methylguanine at position 46 (m7G46) in tRNA.</text>
</comment>
<evidence type="ECO:0000256" key="7">
    <source>
        <dbReference type="HAMAP-Rule" id="MF_01057"/>
    </source>
</evidence>
<feature type="binding site" evidence="7">
    <location>
        <position position="54"/>
    </location>
    <ligand>
        <name>S-adenosyl-L-methionine</name>
        <dbReference type="ChEBI" id="CHEBI:59789"/>
    </ligand>
</feature>
<comment type="caution">
    <text evidence="8">The sequence shown here is derived from an EMBL/GenBank/DDBJ whole genome shotgun (WGS) entry which is preliminary data.</text>
</comment>
<dbReference type="InterPro" id="IPR029063">
    <property type="entry name" value="SAM-dependent_MTases_sf"/>
</dbReference>
<evidence type="ECO:0000256" key="2">
    <source>
        <dbReference type="ARBA" id="ARBA00003015"/>
    </source>
</evidence>
<keyword evidence="6 7" id="KW-0819">tRNA processing</keyword>
<dbReference type="GO" id="GO:0043527">
    <property type="term" value="C:tRNA methyltransferase complex"/>
    <property type="evidence" value="ECO:0007669"/>
    <property type="project" value="TreeGrafter"/>
</dbReference>
<dbReference type="PANTHER" id="PTHR23417:SF14">
    <property type="entry name" value="PENTACOTRIPEPTIDE-REPEAT REGION OF PRORP DOMAIN-CONTAINING PROTEIN"/>
    <property type="match status" value="1"/>
</dbReference>
<dbReference type="RefSeq" id="WP_068846752.1">
    <property type="nucleotide sequence ID" value="NZ_LYDR01000046.1"/>
</dbReference>
<gene>
    <name evidence="7" type="primary">trmB</name>
    <name evidence="8" type="ORF">A6X21_17960</name>
</gene>
<dbReference type="EMBL" id="LYDR01000046">
    <property type="protein sequence ID" value="ODA33933.1"/>
    <property type="molecule type" value="Genomic_DNA"/>
</dbReference>
<keyword evidence="4 7" id="KW-0808">Transferase</keyword>
<protein>
    <recommendedName>
        <fullName evidence="7">tRNA (guanine-N(7)-)-methyltransferase</fullName>
        <ecNumber evidence="7">2.1.1.33</ecNumber>
    </recommendedName>
    <alternativeName>
        <fullName evidence="7">tRNA (guanine(46)-N(7))-methyltransferase</fullName>
    </alternativeName>
    <alternativeName>
        <fullName evidence="7">tRNA(m7G46)-methyltransferase</fullName>
    </alternativeName>
</protein>
<dbReference type="InterPro" id="IPR055361">
    <property type="entry name" value="tRNA_methyltr_TrmB_bact"/>
</dbReference>
<dbReference type="InterPro" id="IPR003358">
    <property type="entry name" value="tRNA_(Gua-N-7)_MeTrfase_Trmb"/>
</dbReference>
<evidence type="ECO:0000256" key="4">
    <source>
        <dbReference type="ARBA" id="ARBA00022679"/>
    </source>
</evidence>
<feature type="binding site" evidence="7">
    <location>
        <begin position="202"/>
        <end position="205"/>
    </location>
    <ligand>
        <name>substrate</name>
    </ligand>
</feature>
<dbReference type="Proteomes" id="UP000094828">
    <property type="component" value="Unassembled WGS sequence"/>
</dbReference>
<dbReference type="AlphaFoldDB" id="A0A1C3EL16"/>
<dbReference type="PROSITE" id="PS51625">
    <property type="entry name" value="SAM_MT_TRMB"/>
    <property type="match status" value="1"/>
</dbReference>
<feature type="binding site" evidence="7">
    <location>
        <position position="106"/>
    </location>
    <ligand>
        <name>S-adenosyl-L-methionine</name>
        <dbReference type="ChEBI" id="CHEBI:59789"/>
    </ligand>
</feature>
<dbReference type="GO" id="GO:0008176">
    <property type="term" value="F:tRNA (guanine(46)-N7)-methyltransferase activity"/>
    <property type="evidence" value="ECO:0007669"/>
    <property type="project" value="UniProtKB-UniRule"/>
</dbReference>
<dbReference type="Gene3D" id="3.40.50.150">
    <property type="entry name" value="Vaccinia Virus protein VP39"/>
    <property type="match status" value="1"/>
</dbReference>
<proteinExistence type="inferred from homology"/>
<feature type="binding site" evidence="7">
    <location>
        <position position="79"/>
    </location>
    <ligand>
        <name>S-adenosyl-L-methionine</name>
        <dbReference type="ChEBI" id="CHEBI:59789"/>
    </ligand>
</feature>
<comment type="pathway">
    <text evidence="7">tRNA modification; N(7)-methylguanine-tRNA biosynthesis.</text>
</comment>
<feature type="binding site" evidence="7">
    <location>
        <position position="165"/>
    </location>
    <ligand>
        <name>substrate</name>
    </ligand>
</feature>
<comment type="catalytic activity">
    <reaction evidence="1 7">
        <text>guanosine(46) in tRNA + S-adenosyl-L-methionine = N(7)-methylguanosine(46) in tRNA + S-adenosyl-L-homocysteine</text>
        <dbReference type="Rhea" id="RHEA:42708"/>
        <dbReference type="Rhea" id="RHEA-COMP:10188"/>
        <dbReference type="Rhea" id="RHEA-COMP:10189"/>
        <dbReference type="ChEBI" id="CHEBI:57856"/>
        <dbReference type="ChEBI" id="CHEBI:59789"/>
        <dbReference type="ChEBI" id="CHEBI:74269"/>
        <dbReference type="ChEBI" id="CHEBI:74480"/>
        <dbReference type="EC" id="2.1.1.33"/>
    </reaction>
</comment>
<keyword evidence="9" id="KW-1185">Reference proteome</keyword>
<dbReference type="OrthoDB" id="9802090at2"/>
<keyword evidence="5 7" id="KW-0949">S-adenosyl-L-methionine</keyword>
<name>A0A1C3EL16_9PLAN</name>
<evidence type="ECO:0000256" key="6">
    <source>
        <dbReference type="ARBA" id="ARBA00022694"/>
    </source>
</evidence>
<comment type="caution">
    <text evidence="7">Lacks conserved residue(s) required for the propagation of feature annotation.</text>
</comment>
<dbReference type="PANTHER" id="PTHR23417">
    <property type="entry name" value="3-DEOXY-D-MANNO-OCTULOSONIC-ACID TRANSFERASE/TRNA GUANINE-N 7 - -METHYLTRANSFERASE"/>
    <property type="match status" value="1"/>
</dbReference>
<evidence type="ECO:0000256" key="1">
    <source>
        <dbReference type="ARBA" id="ARBA00000142"/>
    </source>
</evidence>
<sequence length="223" mass="25849">MNVDDVIFDGPVVPEPRRRPPAEDLRPWFQTVEDVGPAIDPQTFFTTPAPLEVDIGCGRGMFMFKASTTRPDTNFLGLELDFKEARRAARRLVRRKQPNARIVGGDAREVLSKKLPEASVTAAHVYFPDPWWKKKHMRRRLFNDQFVDLLARIVMPGGHVHSWTDVEDYFVVIKGLMDNHPLFVSLPPAPEKAAEHDDDYHTSFERRKRQDGWVIHRGLWQRR</sequence>
<evidence type="ECO:0000313" key="8">
    <source>
        <dbReference type="EMBL" id="ODA33933.1"/>
    </source>
</evidence>
<dbReference type="EC" id="2.1.1.33" evidence="7"/>
<dbReference type="STRING" id="1841610.A6X21_17960"/>
<feature type="binding site" evidence="7">
    <location>
        <position position="129"/>
    </location>
    <ligand>
        <name>S-adenosyl-L-methionine</name>
        <dbReference type="ChEBI" id="CHEBI:59789"/>
    </ligand>
</feature>